<organism evidence="1">
    <name type="scientific">Tenacibaculum sp. Pbs-1</name>
    <dbReference type="NCBI Taxonomy" id="3238748"/>
    <lineage>
        <taxon>Bacteria</taxon>
        <taxon>Pseudomonadati</taxon>
        <taxon>Bacteroidota</taxon>
        <taxon>Flavobacteriia</taxon>
        <taxon>Flavobacteriales</taxon>
        <taxon>Flavobacteriaceae</taxon>
        <taxon>Tenacibaculum</taxon>
    </lineage>
</organism>
<reference evidence="1" key="1">
    <citation type="submission" date="2024-08" db="EMBL/GenBank/DDBJ databases">
        <title>Whole genome sequence of Tenacibaculum sp. strain pbs-1 associated with black-spot shell disease in Akoya pearl oysters.</title>
        <authorList>
            <person name="Sakatoku A."/>
            <person name="Suzuki T."/>
            <person name="Hatano K."/>
            <person name="Seki M."/>
            <person name="Tanaka D."/>
            <person name="Nakamura S."/>
            <person name="Suzuki N."/>
            <person name="Isshiki T."/>
        </authorList>
    </citation>
    <scope>NUCLEOTIDE SEQUENCE</scope>
    <source>
        <strain evidence="1">Pbs-1</strain>
    </source>
</reference>
<name>A0AB33L5E7_9FLAO</name>
<protein>
    <submittedName>
        <fullName evidence="1">Uncharacterized protein</fullName>
    </submittedName>
</protein>
<dbReference type="AlphaFoldDB" id="A0AB33L5E7"/>
<evidence type="ECO:0000313" key="1">
    <source>
        <dbReference type="EMBL" id="BFP69394.1"/>
    </source>
</evidence>
<sequence>MKKSILNLGKALNKAKQKNINGGFGGTTMGDCLVPDPNNNNEPLLVGHAPCDGVSMCPAQPDYGFNSPYPPMCFAF</sequence>
<proteinExistence type="predicted"/>
<dbReference type="EMBL" id="AP035888">
    <property type="protein sequence ID" value="BFP69394.1"/>
    <property type="molecule type" value="Genomic_DNA"/>
</dbReference>
<gene>
    <name evidence="1" type="ORF">Pbs1_27370</name>
</gene>
<accession>A0AB33L5E7</accession>